<reference evidence="4 5" key="1">
    <citation type="submission" date="2018-06" db="EMBL/GenBank/DDBJ databases">
        <title>Whole genome sequencing of Candida tropicalis (genome annotated by CSBL at Korea University).</title>
        <authorList>
            <person name="Ahn J."/>
        </authorList>
    </citation>
    <scope>NUCLEOTIDE SEQUENCE [LARGE SCALE GENOMIC DNA]</scope>
    <source>
        <strain evidence="4 5">ATCC 20962</strain>
    </source>
</reference>
<evidence type="ECO:0000313" key="4">
    <source>
        <dbReference type="EMBL" id="RCK65037.1"/>
    </source>
</evidence>
<protein>
    <submittedName>
        <fullName evidence="4">JmjC domain-containing protein 4</fullName>
    </submittedName>
</protein>
<evidence type="ECO:0000259" key="3">
    <source>
        <dbReference type="PROSITE" id="PS51184"/>
    </source>
</evidence>
<dbReference type="InterPro" id="IPR041667">
    <property type="entry name" value="Cupin_8"/>
</dbReference>
<dbReference type="STRING" id="5486.A0A367YGZ3"/>
<dbReference type="Proteomes" id="UP000253472">
    <property type="component" value="Unassembled WGS sequence"/>
</dbReference>
<dbReference type="PROSITE" id="PS51184">
    <property type="entry name" value="JMJC"/>
    <property type="match status" value="1"/>
</dbReference>
<dbReference type="PANTHER" id="PTHR12461">
    <property type="entry name" value="HYPOXIA-INDUCIBLE FACTOR 1 ALPHA INHIBITOR-RELATED"/>
    <property type="match status" value="1"/>
</dbReference>
<evidence type="ECO:0000256" key="1">
    <source>
        <dbReference type="SAM" id="Coils"/>
    </source>
</evidence>
<dbReference type="PANTHER" id="PTHR12461:SF100">
    <property type="entry name" value="JMJC DOMAIN-CONTAINING PROTEIN 4"/>
    <property type="match status" value="1"/>
</dbReference>
<name>A0A367YGZ3_9ASCO</name>
<feature type="region of interest" description="Disordered" evidence="2">
    <location>
        <begin position="117"/>
        <end position="160"/>
    </location>
</feature>
<comment type="caution">
    <text evidence="4">The sequence shown here is derived from an EMBL/GenBank/DDBJ whole genome shotgun (WGS) entry which is preliminary data.</text>
</comment>
<feature type="domain" description="JmjC" evidence="3">
    <location>
        <begin position="196"/>
        <end position="476"/>
    </location>
</feature>
<evidence type="ECO:0000313" key="5">
    <source>
        <dbReference type="Proteomes" id="UP000253472"/>
    </source>
</evidence>
<dbReference type="Gene3D" id="2.60.120.10">
    <property type="entry name" value="Jelly Rolls"/>
    <property type="match status" value="2"/>
</dbReference>
<dbReference type="Pfam" id="PF13621">
    <property type="entry name" value="Cupin_8"/>
    <property type="match status" value="1"/>
</dbReference>
<accession>A0A367YGZ3</accession>
<organism evidence="4 5">
    <name type="scientific">Candida viswanathii</name>
    <dbReference type="NCBI Taxonomy" id="5486"/>
    <lineage>
        <taxon>Eukaryota</taxon>
        <taxon>Fungi</taxon>
        <taxon>Dikarya</taxon>
        <taxon>Ascomycota</taxon>
        <taxon>Saccharomycotina</taxon>
        <taxon>Pichiomycetes</taxon>
        <taxon>Debaryomycetaceae</taxon>
        <taxon>Candida/Lodderomyces clade</taxon>
        <taxon>Candida</taxon>
    </lineage>
</organism>
<dbReference type="EMBL" id="QLNQ01000021">
    <property type="protein sequence ID" value="RCK65037.1"/>
    <property type="molecule type" value="Genomic_DNA"/>
</dbReference>
<dbReference type="OrthoDB" id="415358at2759"/>
<feature type="compositionally biased region" description="Acidic residues" evidence="2">
    <location>
        <begin position="124"/>
        <end position="147"/>
    </location>
</feature>
<proteinExistence type="predicted"/>
<dbReference type="InterPro" id="IPR003347">
    <property type="entry name" value="JmjC_dom"/>
</dbReference>
<keyword evidence="1" id="KW-0175">Coiled coil</keyword>
<dbReference type="SUPFAM" id="SSF51197">
    <property type="entry name" value="Clavaminate synthase-like"/>
    <property type="match status" value="1"/>
</dbReference>
<feature type="coiled-coil region" evidence="1">
    <location>
        <begin position="160"/>
        <end position="190"/>
    </location>
</feature>
<keyword evidence="5" id="KW-1185">Reference proteome</keyword>
<evidence type="ECO:0000256" key="2">
    <source>
        <dbReference type="SAM" id="MobiDB-lite"/>
    </source>
</evidence>
<gene>
    <name evidence="4" type="primary">jmj4</name>
    <name evidence="4" type="ORF">Cantr_00859</name>
</gene>
<dbReference type="Gene3D" id="2.60.120.650">
    <property type="entry name" value="Cupin"/>
    <property type="match status" value="1"/>
</dbReference>
<dbReference type="InterPro" id="IPR014710">
    <property type="entry name" value="RmlC-like_jellyroll"/>
</dbReference>
<sequence length="494" mass="57709">MGAPVKRQKRENSYSSYTISGPDEQLDVITDLSSVTPESFFAKYIRLRKPVKFDVPESQEVIAVEKFGIEQLVQTLAFDEEVQVEKKHNAGFGSGQKRIKMTLEELIEEIRNGSDDYYKTTQYDFDDPDQEEEEEEEEEDEEEEEEVQFDKFSDTSSIDMNNLHDDFEELEEEEEEEEELQNQFDFEEANYRIRELYQPPLTNLLNHPEILPIKPTFFNLIPQQINIWLGSSGSKKSTANEFTIDESKPDLGLGKQLPGKVHGSSSGLHHDHADNLYVLIQGKKRFTIYCPKDALKLYTIGKIHQIYNSGIIDYEVDDNAPFWKHVRDDGAIVEEILHWQLEKCLDGDEEQKTKLLDELQTYIKQRKVTKKNKSLDPPSFSQIPPALLHLNEITDMEQFAKLKEFAEDKFPGFLELNKLEVWLDKPGQMLYLPAGWFHEVSSFGNEEVDDQGVHIAINYWFIPPNKDKFDDCYEDEYWTEDWKKTEEAILWIKE</sequence>
<dbReference type="AlphaFoldDB" id="A0A367YGZ3"/>
<feature type="region of interest" description="Disordered" evidence="2">
    <location>
        <begin position="1"/>
        <end position="21"/>
    </location>
</feature>